<dbReference type="InterPro" id="IPR051635">
    <property type="entry name" value="SNAT-like"/>
</dbReference>
<dbReference type="Gene3D" id="3.40.630.30">
    <property type="match status" value="1"/>
</dbReference>
<evidence type="ECO:0000313" key="3">
    <source>
        <dbReference type="EMBL" id="MEQ2366548.1"/>
    </source>
</evidence>
<evidence type="ECO:0000256" key="2">
    <source>
        <dbReference type="ARBA" id="ARBA00023315"/>
    </source>
</evidence>
<protein>
    <submittedName>
        <fullName evidence="3">GNAT family N-acetyltransferase</fullName>
    </submittedName>
</protein>
<reference evidence="3 4" key="1">
    <citation type="submission" date="2024-03" db="EMBL/GenBank/DDBJ databases">
        <title>Human intestinal bacterial collection.</title>
        <authorList>
            <person name="Pauvert C."/>
            <person name="Hitch T.C.A."/>
            <person name="Clavel T."/>
        </authorList>
    </citation>
    <scope>NUCLEOTIDE SEQUENCE [LARGE SCALE GENOMIC DNA]</scope>
    <source>
        <strain evidence="3 4">CLA-AA-H190</strain>
    </source>
</reference>
<dbReference type="SUPFAM" id="SSF55729">
    <property type="entry name" value="Acyl-CoA N-acyltransferases (Nat)"/>
    <property type="match status" value="1"/>
</dbReference>
<evidence type="ECO:0000256" key="1">
    <source>
        <dbReference type="ARBA" id="ARBA00022679"/>
    </source>
</evidence>
<name>A0ABV1B808_9FIRM</name>
<keyword evidence="2" id="KW-0012">Acyltransferase</keyword>
<organism evidence="3 4">
    <name type="scientific">Coprococcus intestinihominis</name>
    <dbReference type="NCBI Taxonomy" id="3133154"/>
    <lineage>
        <taxon>Bacteria</taxon>
        <taxon>Bacillati</taxon>
        <taxon>Bacillota</taxon>
        <taxon>Clostridia</taxon>
        <taxon>Lachnospirales</taxon>
        <taxon>Lachnospiraceae</taxon>
        <taxon>Coprococcus</taxon>
    </lineage>
</organism>
<feature type="non-terminal residue" evidence="3">
    <location>
        <position position="122"/>
    </location>
</feature>
<proteinExistence type="predicted"/>
<evidence type="ECO:0000313" key="4">
    <source>
        <dbReference type="Proteomes" id="UP001469749"/>
    </source>
</evidence>
<gene>
    <name evidence="3" type="ORF">WMO25_15895</name>
</gene>
<keyword evidence="1" id="KW-0808">Transferase</keyword>
<keyword evidence="4" id="KW-1185">Reference proteome</keyword>
<dbReference type="PANTHER" id="PTHR10908:SF0">
    <property type="entry name" value="SEROTONIN N-ACETYLTRANSFERASE"/>
    <property type="match status" value="1"/>
</dbReference>
<dbReference type="EMBL" id="JBBMEK010000293">
    <property type="protein sequence ID" value="MEQ2366548.1"/>
    <property type="molecule type" value="Genomic_DNA"/>
</dbReference>
<dbReference type="RefSeq" id="WP_349086138.1">
    <property type="nucleotide sequence ID" value="NZ_JBBMEK010000293.1"/>
</dbReference>
<accession>A0ABV1B808</accession>
<dbReference type="InterPro" id="IPR016181">
    <property type="entry name" value="Acyl_CoA_acyltransferase"/>
</dbReference>
<dbReference type="PANTHER" id="PTHR10908">
    <property type="entry name" value="SEROTONIN N-ACETYLTRANSFERASE"/>
    <property type="match status" value="1"/>
</dbReference>
<sequence length="122" mass="14148">MDNEKNLKDEFKKADIESINLWHHREIRTATINDLEAVAAVEAECFPAAEAATKEEFAERIKFYGDHFWLMFDADKLIAFVDGFVTDHPDLTDEMYENASMHNEKGAWQMIFGVNTIPSYRQ</sequence>
<dbReference type="Proteomes" id="UP001469749">
    <property type="component" value="Unassembled WGS sequence"/>
</dbReference>
<comment type="caution">
    <text evidence="3">The sequence shown here is derived from an EMBL/GenBank/DDBJ whole genome shotgun (WGS) entry which is preliminary data.</text>
</comment>